<dbReference type="Proteomes" id="UP000030661">
    <property type="component" value="Unassembled WGS sequence"/>
</dbReference>
<feature type="compositionally biased region" description="Basic and acidic residues" evidence="2">
    <location>
        <begin position="176"/>
        <end position="185"/>
    </location>
</feature>
<dbReference type="PANTHER" id="PTHR36504:SF1">
    <property type="entry name" value="LIPOPOLYSACCHARIDE EXPORT SYSTEM PROTEIN LPTA"/>
    <property type="match status" value="1"/>
</dbReference>
<dbReference type="GO" id="GO:0030288">
    <property type="term" value="C:outer membrane-bounded periplasmic space"/>
    <property type="evidence" value="ECO:0007669"/>
    <property type="project" value="TreeGrafter"/>
</dbReference>
<evidence type="ECO:0000313" key="5">
    <source>
        <dbReference type="Proteomes" id="UP000030661"/>
    </source>
</evidence>
<protein>
    <recommendedName>
        <fullName evidence="3">Organic solvent tolerance-like N-terminal domain-containing protein</fullName>
    </recommendedName>
</protein>
<dbReference type="eggNOG" id="COG1934">
    <property type="taxonomic scope" value="Bacteria"/>
</dbReference>
<evidence type="ECO:0000256" key="1">
    <source>
        <dbReference type="ARBA" id="ARBA00022729"/>
    </source>
</evidence>
<feature type="domain" description="Organic solvent tolerance-like N-terminal" evidence="3">
    <location>
        <begin position="190"/>
        <end position="301"/>
    </location>
</feature>
<dbReference type="Pfam" id="PF03968">
    <property type="entry name" value="LptD_N"/>
    <property type="match status" value="2"/>
</dbReference>
<dbReference type="GO" id="GO:0017089">
    <property type="term" value="F:glycolipid transfer activity"/>
    <property type="evidence" value="ECO:0007669"/>
    <property type="project" value="TreeGrafter"/>
</dbReference>
<organism evidence="4">
    <name type="scientific">Vecturithrix granuli</name>
    <dbReference type="NCBI Taxonomy" id="1499967"/>
    <lineage>
        <taxon>Bacteria</taxon>
        <taxon>Candidatus Moduliflexota</taxon>
        <taxon>Candidatus Vecturitrichia</taxon>
        <taxon>Candidatus Vecturitrichales</taxon>
        <taxon>Candidatus Vecturitrichaceae</taxon>
        <taxon>Candidatus Vecturithrix</taxon>
    </lineage>
</organism>
<dbReference type="Gene3D" id="2.60.450.10">
    <property type="entry name" value="Lipopolysaccharide (LPS) transport protein A like domain"/>
    <property type="match status" value="2"/>
</dbReference>
<dbReference type="GO" id="GO:0009279">
    <property type="term" value="C:cell outer membrane"/>
    <property type="evidence" value="ECO:0007669"/>
    <property type="project" value="TreeGrafter"/>
</dbReference>
<feature type="compositionally biased region" description="Polar residues" evidence="2">
    <location>
        <begin position="336"/>
        <end position="346"/>
    </location>
</feature>
<keyword evidence="1" id="KW-0732">Signal</keyword>
<proteinExistence type="predicted"/>
<dbReference type="InterPro" id="IPR005653">
    <property type="entry name" value="OstA-like_N"/>
</dbReference>
<feature type="domain" description="Organic solvent tolerance-like N-terminal" evidence="3">
    <location>
        <begin position="39"/>
        <end position="141"/>
    </location>
</feature>
<dbReference type="GO" id="GO:0015920">
    <property type="term" value="P:lipopolysaccharide transport"/>
    <property type="evidence" value="ECO:0007669"/>
    <property type="project" value="TreeGrafter"/>
</dbReference>
<sequence>MMSLLILIGIANSSEAQTSAKSGSQTPSVMSQQGGEGVITGDGFQMDLDKKVVTYFGNVKVVQGESTLFCDKLDAFYEEFGKWKRIVTTGNVRLVDGTFTATGEEGIFHPEEQKVEINTHAKVWQENNTITAHQIVAYIAQDVVEGYGSEATERVIMTVYSGESMSLPGTTPTPRESPRAEEESKSPIVIISDTLKFENLKQLARFTGNVIATQDKDEIKADEMLVYLTKTEQNQNDVERLELYRNVNITHEQYLILGDTGVYHKVEQYAVVTGTKQEFARIVDTTDNITRIQAYGIRYNLANNLVESIPLEGSRVETKFETEQGGSLLVPEKPVSTPTPEATPQVNREKMPSATVYPGKKK</sequence>
<feature type="region of interest" description="Disordered" evidence="2">
    <location>
        <begin position="163"/>
        <end position="185"/>
    </location>
</feature>
<evidence type="ECO:0000313" key="4">
    <source>
        <dbReference type="EMBL" id="GAK57114.1"/>
    </source>
</evidence>
<dbReference type="EMBL" id="DF820465">
    <property type="protein sequence ID" value="GAK57114.1"/>
    <property type="molecule type" value="Genomic_DNA"/>
</dbReference>
<feature type="compositionally biased region" description="Polar residues" evidence="2">
    <location>
        <begin position="163"/>
        <end position="174"/>
    </location>
</feature>
<keyword evidence="5" id="KW-1185">Reference proteome</keyword>
<gene>
    <name evidence="4" type="ORF">U27_04078</name>
</gene>
<dbReference type="InterPro" id="IPR052037">
    <property type="entry name" value="LPS_export_LptA"/>
</dbReference>
<evidence type="ECO:0000256" key="2">
    <source>
        <dbReference type="SAM" id="MobiDB-lite"/>
    </source>
</evidence>
<name>A0A081BXQ9_VECG1</name>
<accession>A0A081BXQ9</accession>
<dbReference type="PANTHER" id="PTHR36504">
    <property type="entry name" value="LIPOPOLYSACCHARIDE EXPORT SYSTEM PROTEIN LPTA"/>
    <property type="match status" value="1"/>
</dbReference>
<evidence type="ECO:0000259" key="3">
    <source>
        <dbReference type="Pfam" id="PF03968"/>
    </source>
</evidence>
<dbReference type="STRING" id="1499967.U27_04078"/>
<dbReference type="HOGENOM" id="CLU_764324_0_0_0"/>
<reference evidence="4" key="1">
    <citation type="journal article" date="2015" name="PeerJ">
        <title>First genomic representation of candidate bacterial phylum KSB3 points to enhanced environmental sensing as a trigger of wastewater bulking.</title>
        <authorList>
            <person name="Sekiguchi Y."/>
            <person name="Ohashi A."/>
            <person name="Parks D.H."/>
            <person name="Yamauchi T."/>
            <person name="Tyson G.W."/>
            <person name="Hugenholtz P."/>
        </authorList>
    </citation>
    <scope>NUCLEOTIDE SEQUENCE [LARGE SCALE GENOMIC DNA]</scope>
</reference>
<dbReference type="AlphaFoldDB" id="A0A081BXQ9"/>
<feature type="region of interest" description="Disordered" evidence="2">
    <location>
        <begin position="322"/>
        <end position="362"/>
    </location>
</feature>